<name>A0A842JM34_9ACTN</name>
<dbReference type="Proteomes" id="UP000587396">
    <property type="component" value="Unassembled WGS sequence"/>
</dbReference>
<protein>
    <submittedName>
        <fullName evidence="1">Uncharacterized protein</fullName>
    </submittedName>
</protein>
<keyword evidence="2" id="KW-1185">Reference proteome</keyword>
<comment type="caution">
    <text evidence="1">The sequence shown here is derived from an EMBL/GenBank/DDBJ whole genome shotgun (WGS) entry which is preliminary data.</text>
</comment>
<dbReference type="EMBL" id="JACMSE010000010">
    <property type="protein sequence ID" value="MBC2890219.1"/>
    <property type="molecule type" value="Genomic_DNA"/>
</dbReference>
<dbReference type="RefSeq" id="WP_080142800.1">
    <property type="nucleotide sequence ID" value="NZ_JACMSE010000010.1"/>
</dbReference>
<evidence type="ECO:0000313" key="2">
    <source>
        <dbReference type="Proteomes" id="UP000587396"/>
    </source>
</evidence>
<accession>A0A842JM34</accession>
<reference evidence="1 2" key="1">
    <citation type="submission" date="2020-08" db="EMBL/GenBank/DDBJ databases">
        <authorList>
            <person name="Liu C."/>
            <person name="Sun Q."/>
        </authorList>
    </citation>
    <scope>NUCLEOTIDE SEQUENCE [LARGE SCALE GENOMIC DNA]</scope>
    <source>
        <strain evidence="1 2">N22</strain>
    </source>
</reference>
<organism evidence="1 2">
    <name type="scientific">Gordonibacter massiliensis</name>
    <name type="common">ex Traore et al. 2017</name>
    <dbReference type="NCBI Taxonomy" id="1841863"/>
    <lineage>
        <taxon>Bacteria</taxon>
        <taxon>Bacillati</taxon>
        <taxon>Actinomycetota</taxon>
        <taxon>Coriobacteriia</taxon>
        <taxon>Eggerthellales</taxon>
        <taxon>Eggerthellaceae</taxon>
        <taxon>Gordonibacter</taxon>
    </lineage>
</organism>
<evidence type="ECO:0000313" key="1">
    <source>
        <dbReference type="EMBL" id="MBC2890219.1"/>
    </source>
</evidence>
<sequence>MRERQTNEHPTDERFDAVTGATCPVEGIAGGGETDAVTSATSLADAAAALDPAGEKAPLPACAPPGVSAASAEDVDAATGATPGVASACRELGMASVDDVVRERGIKPPGVA</sequence>
<proteinExistence type="predicted"/>
<gene>
    <name evidence="1" type="ORF">H7313_12845</name>
</gene>
<dbReference type="AlphaFoldDB" id="A0A842JM34"/>